<feature type="non-terminal residue" evidence="1">
    <location>
        <position position="47"/>
    </location>
</feature>
<reference evidence="1" key="1">
    <citation type="submission" date="2018-05" db="EMBL/GenBank/DDBJ databases">
        <authorList>
            <person name="Lanie J.A."/>
            <person name="Ng W.-L."/>
            <person name="Kazmierczak K.M."/>
            <person name="Andrzejewski T.M."/>
            <person name="Davidsen T.M."/>
            <person name="Wayne K.J."/>
            <person name="Tettelin H."/>
            <person name="Glass J.I."/>
            <person name="Rusch D."/>
            <person name="Podicherti R."/>
            <person name="Tsui H.-C.T."/>
            <person name="Winkler M.E."/>
        </authorList>
    </citation>
    <scope>NUCLEOTIDE SEQUENCE</scope>
</reference>
<name>A0A382AZC0_9ZZZZ</name>
<dbReference type="AlphaFoldDB" id="A0A382AZC0"/>
<sequence length="47" mass="5452">MKTMLTHFNIDNSDKYANTLRGDTDMENGNFMTSKTRNRILAEIQTL</sequence>
<dbReference type="EMBL" id="UINC01027299">
    <property type="protein sequence ID" value="SVB06307.1"/>
    <property type="molecule type" value="Genomic_DNA"/>
</dbReference>
<gene>
    <name evidence="1" type="ORF">METZ01_LOCUS159161</name>
</gene>
<proteinExistence type="predicted"/>
<protein>
    <submittedName>
        <fullName evidence="1">Uncharacterized protein</fullName>
    </submittedName>
</protein>
<evidence type="ECO:0000313" key="1">
    <source>
        <dbReference type="EMBL" id="SVB06307.1"/>
    </source>
</evidence>
<organism evidence="1">
    <name type="scientific">marine metagenome</name>
    <dbReference type="NCBI Taxonomy" id="408172"/>
    <lineage>
        <taxon>unclassified sequences</taxon>
        <taxon>metagenomes</taxon>
        <taxon>ecological metagenomes</taxon>
    </lineage>
</organism>
<accession>A0A382AZC0</accession>